<dbReference type="EnsemblMetazoa" id="CapteT202279">
    <property type="protein sequence ID" value="CapteP202279"/>
    <property type="gene ID" value="CapteG202279"/>
</dbReference>
<evidence type="ECO:0000313" key="3">
    <source>
        <dbReference type="EnsemblMetazoa" id="CapteP202279"/>
    </source>
</evidence>
<reference evidence="2 4" key="2">
    <citation type="journal article" date="2013" name="Nature">
        <title>Insights into bilaterian evolution from three spiralian genomes.</title>
        <authorList>
            <person name="Simakov O."/>
            <person name="Marletaz F."/>
            <person name="Cho S.J."/>
            <person name="Edsinger-Gonzales E."/>
            <person name="Havlak P."/>
            <person name="Hellsten U."/>
            <person name="Kuo D.H."/>
            <person name="Larsson T."/>
            <person name="Lv J."/>
            <person name="Arendt D."/>
            <person name="Savage R."/>
            <person name="Osoegawa K."/>
            <person name="de Jong P."/>
            <person name="Grimwood J."/>
            <person name="Chapman J.A."/>
            <person name="Shapiro H."/>
            <person name="Aerts A."/>
            <person name="Otillar R.P."/>
            <person name="Terry A.Y."/>
            <person name="Boore J.L."/>
            <person name="Grigoriev I.V."/>
            <person name="Lindberg D.R."/>
            <person name="Seaver E.C."/>
            <person name="Weisblat D.A."/>
            <person name="Putnam N.H."/>
            <person name="Rokhsar D.S."/>
        </authorList>
    </citation>
    <scope>NUCLEOTIDE SEQUENCE</scope>
    <source>
        <strain evidence="2 4">I ESC-2004</strain>
    </source>
</reference>
<evidence type="ECO:0000313" key="2">
    <source>
        <dbReference type="EMBL" id="ELT90402.1"/>
    </source>
</evidence>
<dbReference type="EMBL" id="KB310935">
    <property type="protein sequence ID" value="ELT90402.1"/>
    <property type="molecule type" value="Genomic_DNA"/>
</dbReference>
<sequence>MPQCKWKSLDLLFGKGSMYTNMLDTAYKARVRATIINEGERSRLRLYHKTLEKHQRVEDARRSRVLDKLRRRVQEMDAYQEVLQDNFKVDQFHCLQFGFKQRRDAMSPTSFRRWQLENRILNCGFSKETLKPEVQKILDASKPDKQREARRARLLKEARGRSDFVIDRKGTNNAKRLLWNILNKFLRLHGEEKQSEFKNCKNARRELPTGRKDMPGCGIKPGRPPLEQRVMPQHLRNGTAAGGAKRSGRQEEPLCKIPREREKHSTIPRELTPAERSFKGGRP</sequence>
<accession>R7TA93</accession>
<name>R7TA93_CAPTE</name>
<feature type="compositionally biased region" description="Basic and acidic residues" evidence="1">
    <location>
        <begin position="248"/>
        <end position="283"/>
    </location>
</feature>
<reference evidence="4" key="1">
    <citation type="submission" date="2012-12" db="EMBL/GenBank/DDBJ databases">
        <authorList>
            <person name="Hellsten U."/>
            <person name="Grimwood J."/>
            <person name="Chapman J.A."/>
            <person name="Shapiro H."/>
            <person name="Aerts A."/>
            <person name="Otillar R.P."/>
            <person name="Terry A.Y."/>
            <person name="Boore J.L."/>
            <person name="Simakov O."/>
            <person name="Marletaz F."/>
            <person name="Cho S.-J."/>
            <person name="Edsinger-Gonzales E."/>
            <person name="Havlak P."/>
            <person name="Kuo D.-H."/>
            <person name="Larsson T."/>
            <person name="Lv J."/>
            <person name="Arendt D."/>
            <person name="Savage R."/>
            <person name="Osoegawa K."/>
            <person name="de Jong P."/>
            <person name="Lindberg D.R."/>
            <person name="Seaver E.C."/>
            <person name="Weisblat D.A."/>
            <person name="Putnam N.H."/>
            <person name="Grigoriev I.V."/>
            <person name="Rokhsar D.S."/>
        </authorList>
    </citation>
    <scope>NUCLEOTIDE SEQUENCE</scope>
    <source>
        <strain evidence="4">I ESC-2004</strain>
    </source>
</reference>
<protein>
    <submittedName>
        <fullName evidence="2 3">Uncharacterized protein</fullName>
    </submittedName>
</protein>
<dbReference type="HOGENOM" id="CLU_984312_0_0_1"/>
<evidence type="ECO:0000313" key="4">
    <source>
        <dbReference type="Proteomes" id="UP000014760"/>
    </source>
</evidence>
<dbReference type="EMBL" id="AMQN01014383">
    <property type="status" value="NOT_ANNOTATED_CDS"/>
    <property type="molecule type" value="Genomic_DNA"/>
</dbReference>
<dbReference type="AlphaFoldDB" id="R7TA93"/>
<reference evidence="3" key="3">
    <citation type="submission" date="2015-06" db="UniProtKB">
        <authorList>
            <consortium name="EnsemblMetazoa"/>
        </authorList>
    </citation>
    <scope>IDENTIFICATION</scope>
</reference>
<organism evidence="2">
    <name type="scientific">Capitella teleta</name>
    <name type="common">Polychaete worm</name>
    <dbReference type="NCBI Taxonomy" id="283909"/>
    <lineage>
        <taxon>Eukaryota</taxon>
        <taxon>Metazoa</taxon>
        <taxon>Spiralia</taxon>
        <taxon>Lophotrochozoa</taxon>
        <taxon>Annelida</taxon>
        <taxon>Polychaeta</taxon>
        <taxon>Sedentaria</taxon>
        <taxon>Scolecida</taxon>
        <taxon>Capitellidae</taxon>
        <taxon>Capitella</taxon>
    </lineage>
</organism>
<gene>
    <name evidence="2" type="ORF">CAPTEDRAFT_202279</name>
</gene>
<evidence type="ECO:0000256" key="1">
    <source>
        <dbReference type="SAM" id="MobiDB-lite"/>
    </source>
</evidence>
<feature type="region of interest" description="Disordered" evidence="1">
    <location>
        <begin position="206"/>
        <end position="283"/>
    </location>
</feature>
<dbReference type="Proteomes" id="UP000014760">
    <property type="component" value="Unassembled WGS sequence"/>
</dbReference>
<proteinExistence type="predicted"/>
<dbReference type="OrthoDB" id="10656979at2759"/>
<keyword evidence="4" id="KW-1185">Reference proteome</keyword>